<dbReference type="PROSITE" id="PS00237">
    <property type="entry name" value="G_PROTEIN_RECEP_F1_1"/>
    <property type="match status" value="1"/>
</dbReference>
<keyword evidence="5 14" id="KW-0716">Sensory transduction</keyword>
<feature type="transmembrane region" description="Helical" evidence="14">
    <location>
        <begin position="80"/>
        <end position="103"/>
    </location>
</feature>
<evidence type="ECO:0000256" key="12">
    <source>
        <dbReference type="ARBA" id="ARBA00023224"/>
    </source>
</evidence>
<evidence type="ECO:0000256" key="9">
    <source>
        <dbReference type="ARBA" id="ARBA00023040"/>
    </source>
</evidence>
<keyword evidence="4 14" id="KW-1003">Cell membrane</keyword>
<dbReference type="InterPro" id="IPR000725">
    <property type="entry name" value="Olfact_rcpt"/>
</dbReference>
<feature type="transmembrane region" description="Helical" evidence="14">
    <location>
        <begin position="44"/>
        <end position="68"/>
    </location>
</feature>
<dbReference type="Pfam" id="PF13853">
    <property type="entry name" value="7tm_4"/>
    <property type="match status" value="1"/>
</dbReference>
<evidence type="ECO:0000256" key="7">
    <source>
        <dbReference type="ARBA" id="ARBA00022725"/>
    </source>
</evidence>
<dbReference type="FunFam" id="1.10.1220.70:FF:000001">
    <property type="entry name" value="Olfactory receptor"/>
    <property type="match status" value="1"/>
</dbReference>
<dbReference type="AlphaFoldDB" id="A0A6A1Q428"/>
<dbReference type="InterPro" id="IPR017452">
    <property type="entry name" value="GPCR_Rhodpsn_7TM"/>
</dbReference>
<evidence type="ECO:0000256" key="8">
    <source>
        <dbReference type="ARBA" id="ARBA00022989"/>
    </source>
</evidence>
<keyword evidence="7 14" id="KW-0552">Olfaction</keyword>
<dbReference type="SUPFAM" id="SSF81321">
    <property type="entry name" value="Family A G protein-coupled receptor-like"/>
    <property type="match status" value="1"/>
</dbReference>
<organism evidence="16 17">
    <name type="scientific">Balaenoptera physalus</name>
    <name type="common">Fin whale</name>
    <name type="synonym">Balaena physalus</name>
    <dbReference type="NCBI Taxonomy" id="9770"/>
    <lineage>
        <taxon>Eukaryota</taxon>
        <taxon>Metazoa</taxon>
        <taxon>Chordata</taxon>
        <taxon>Craniata</taxon>
        <taxon>Vertebrata</taxon>
        <taxon>Euteleostomi</taxon>
        <taxon>Mammalia</taxon>
        <taxon>Eutheria</taxon>
        <taxon>Laurasiatheria</taxon>
        <taxon>Artiodactyla</taxon>
        <taxon>Whippomorpha</taxon>
        <taxon>Cetacea</taxon>
        <taxon>Mysticeti</taxon>
        <taxon>Balaenopteridae</taxon>
        <taxon>Balaenoptera</taxon>
    </lineage>
</organism>
<dbReference type="GO" id="GO:0004930">
    <property type="term" value="F:G protein-coupled receptor activity"/>
    <property type="evidence" value="ECO:0007669"/>
    <property type="project" value="UniProtKB-KW"/>
</dbReference>
<feature type="transmembrane region" description="Helical" evidence="14">
    <location>
        <begin position="162"/>
        <end position="189"/>
    </location>
</feature>
<evidence type="ECO:0000256" key="1">
    <source>
        <dbReference type="ARBA" id="ARBA00003929"/>
    </source>
</evidence>
<comment type="similarity">
    <text evidence="3 13">Belongs to the G-protein coupled receptor 1 family.</text>
</comment>
<evidence type="ECO:0000256" key="10">
    <source>
        <dbReference type="ARBA" id="ARBA00023136"/>
    </source>
</evidence>
<feature type="transmembrane region" description="Helical" evidence="14">
    <location>
        <begin position="291"/>
        <end position="310"/>
    </location>
</feature>
<keyword evidence="9 13" id="KW-0297">G-protein coupled receptor</keyword>
<comment type="subcellular location">
    <subcellularLocation>
        <location evidence="2 14">Cell membrane</location>
        <topology evidence="2 14">Multi-pass membrane protein</topology>
    </subcellularLocation>
</comment>
<evidence type="ECO:0000256" key="11">
    <source>
        <dbReference type="ARBA" id="ARBA00023170"/>
    </source>
</evidence>
<evidence type="ECO:0000256" key="5">
    <source>
        <dbReference type="ARBA" id="ARBA00022606"/>
    </source>
</evidence>
<proteinExistence type="inferred from homology"/>
<feature type="transmembrane region" description="Helical" evidence="14">
    <location>
        <begin position="258"/>
        <end position="279"/>
    </location>
</feature>
<evidence type="ECO:0000256" key="14">
    <source>
        <dbReference type="RuleBase" id="RU363047"/>
    </source>
</evidence>
<dbReference type="EMBL" id="SGJD01001152">
    <property type="protein sequence ID" value="KAB0401739.1"/>
    <property type="molecule type" value="Genomic_DNA"/>
</dbReference>
<dbReference type="Gene3D" id="1.20.1070.10">
    <property type="entry name" value="Rhodopsin 7-helix transmembrane proteins"/>
    <property type="match status" value="1"/>
</dbReference>
<name>A0A6A1Q428_BALPH</name>
<keyword evidence="10 14" id="KW-0472">Membrane</keyword>
<dbReference type="CDD" id="cd15939">
    <property type="entry name" value="7tmA_OR4A-like"/>
    <property type="match status" value="1"/>
</dbReference>
<dbReference type="FunFam" id="1.20.1070.10:FF:000007">
    <property type="entry name" value="Olfactory receptor"/>
    <property type="match status" value="1"/>
</dbReference>
<dbReference type="InterPro" id="IPR050427">
    <property type="entry name" value="Olfactory_Receptors"/>
</dbReference>
<comment type="caution">
    <text evidence="16">The sequence shown here is derived from an EMBL/GenBank/DDBJ whole genome shotgun (WGS) entry which is preliminary data.</text>
</comment>
<protein>
    <recommendedName>
        <fullName evidence="14">Olfactory receptor</fullName>
    </recommendedName>
</protein>
<dbReference type="PROSITE" id="PS50262">
    <property type="entry name" value="G_PROTEIN_RECEP_F1_2"/>
    <property type="match status" value="1"/>
</dbReference>
<dbReference type="OrthoDB" id="10017003at2759"/>
<dbReference type="PRINTS" id="PR00237">
    <property type="entry name" value="GPCRRHODOPSN"/>
</dbReference>
<evidence type="ECO:0000259" key="15">
    <source>
        <dbReference type="PROSITE" id="PS50262"/>
    </source>
</evidence>
<evidence type="ECO:0000313" key="17">
    <source>
        <dbReference type="Proteomes" id="UP000437017"/>
    </source>
</evidence>
<accession>A0A6A1Q428</accession>
<evidence type="ECO:0000256" key="2">
    <source>
        <dbReference type="ARBA" id="ARBA00004651"/>
    </source>
</evidence>
<evidence type="ECO:0000256" key="4">
    <source>
        <dbReference type="ARBA" id="ARBA00022475"/>
    </source>
</evidence>
<dbReference type="PRINTS" id="PR00245">
    <property type="entry name" value="OLFACTORYR"/>
</dbReference>
<evidence type="ECO:0000313" key="16">
    <source>
        <dbReference type="EMBL" id="KAB0401739.1"/>
    </source>
</evidence>
<comment type="function">
    <text evidence="1">Putative odorant or sperm cell receptor.</text>
</comment>
<keyword evidence="17" id="KW-1185">Reference proteome</keyword>
<feature type="domain" description="G-protein coupled receptors family 1 profile" evidence="15">
    <location>
        <begin position="62"/>
        <end position="308"/>
    </location>
</feature>
<dbReference type="Proteomes" id="UP000437017">
    <property type="component" value="Unassembled WGS sequence"/>
</dbReference>
<feature type="transmembrane region" description="Helical" evidence="14">
    <location>
        <begin position="123"/>
        <end position="141"/>
    </location>
</feature>
<dbReference type="GO" id="GO:0004984">
    <property type="term" value="F:olfactory receptor activity"/>
    <property type="evidence" value="ECO:0007669"/>
    <property type="project" value="InterPro"/>
</dbReference>
<feature type="transmembrane region" description="Helical" evidence="14">
    <location>
        <begin position="226"/>
        <end position="246"/>
    </location>
</feature>
<dbReference type="InterPro" id="IPR000276">
    <property type="entry name" value="GPCR_Rhodpsn"/>
</dbReference>
<evidence type="ECO:0000256" key="13">
    <source>
        <dbReference type="RuleBase" id="RU000688"/>
    </source>
</evidence>
<gene>
    <name evidence="16" type="ORF">E2I00_005937</name>
</gene>
<dbReference type="GO" id="GO:0005886">
    <property type="term" value="C:plasma membrane"/>
    <property type="evidence" value="ECO:0007669"/>
    <property type="project" value="UniProtKB-SubCell"/>
</dbReference>
<keyword evidence="11 13" id="KW-0675">Receptor</keyword>
<keyword evidence="12 13" id="KW-0807">Transducer</keyword>
<keyword evidence="6 13" id="KW-0812">Transmembrane</keyword>
<sequence length="333" mass="37471">MENDDGSQTGSTGGEGFSETISRRHLDDCDNYENIGGLSQKKEIEVLCFFLFLLCYIVILIGNLLVMISITCSQLINQPLYFFLSYLSLSDLCYTSTVTPKLITDLLAVKKTISYNGCMTQLFTMNFFGGMEVFILTGMAYDRYVAICKPLHYTVIMTRQKCAAMIAASCAGGFLHSSGQFLLVIFLPYCGPNEIDHYFCDVYPLLKLACTDTSRIGLLVIANSGLMSLVTFAVLLISYAMILYTVRSYSVKNRRKALSTCSSHITVVALFFAPLFFIYFRPATTLPEDKVFALFYTIIAPMLNPLIYTLRNMEMKNAIKKLWCHITGRKEMN</sequence>
<dbReference type="PANTHER" id="PTHR48002">
    <property type="entry name" value="OLFACTORY RECEPTOR"/>
    <property type="match status" value="1"/>
</dbReference>
<evidence type="ECO:0000256" key="6">
    <source>
        <dbReference type="ARBA" id="ARBA00022692"/>
    </source>
</evidence>
<evidence type="ECO:0000256" key="3">
    <source>
        <dbReference type="ARBA" id="ARBA00010663"/>
    </source>
</evidence>
<keyword evidence="8 14" id="KW-1133">Transmembrane helix</keyword>
<reference evidence="16 17" key="1">
    <citation type="journal article" date="2019" name="PLoS ONE">
        <title>Genomic analyses reveal an absence of contemporary introgressive admixture between fin whales and blue whales, despite known hybrids.</title>
        <authorList>
            <person name="Westbury M.V."/>
            <person name="Petersen B."/>
            <person name="Lorenzen E.D."/>
        </authorList>
    </citation>
    <scope>NUCLEOTIDE SEQUENCE [LARGE SCALE GENOMIC DNA]</scope>
    <source>
        <strain evidence="16">FinWhale-01</strain>
    </source>
</reference>